<dbReference type="InterPro" id="IPR029063">
    <property type="entry name" value="SAM-dependent_MTases_sf"/>
</dbReference>
<dbReference type="GO" id="GO:0008168">
    <property type="term" value="F:methyltransferase activity"/>
    <property type="evidence" value="ECO:0007669"/>
    <property type="project" value="UniProtKB-KW"/>
</dbReference>
<organism evidence="1 2">
    <name type="scientific">Formosa maritima</name>
    <dbReference type="NCBI Taxonomy" id="2592046"/>
    <lineage>
        <taxon>Bacteria</taxon>
        <taxon>Pseudomonadati</taxon>
        <taxon>Bacteroidota</taxon>
        <taxon>Flavobacteriia</taxon>
        <taxon>Flavobacteriales</taxon>
        <taxon>Flavobacteriaceae</taxon>
        <taxon>Formosa</taxon>
    </lineage>
</organism>
<dbReference type="GO" id="GO:0032259">
    <property type="term" value="P:methylation"/>
    <property type="evidence" value="ECO:0007669"/>
    <property type="project" value="UniProtKB-KW"/>
</dbReference>
<evidence type="ECO:0000313" key="1">
    <source>
        <dbReference type="EMBL" id="TYA58914.1"/>
    </source>
</evidence>
<reference evidence="1 2" key="1">
    <citation type="submission" date="2019-08" db="EMBL/GenBank/DDBJ databases">
        <title>Formosa sediminis sp. nov., isolated from marine sediment.</title>
        <authorList>
            <person name="Cao W.R."/>
        </authorList>
    </citation>
    <scope>NUCLEOTIDE SEQUENCE [LARGE SCALE GENOMIC DNA]</scope>
    <source>
        <strain evidence="1 2">1494</strain>
    </source>
</reference>
<dbReference type="Gene3D" id="3.40.50.150">
    <property type="entry name" value="Vaccinia Virus protein VP39"/>
    <property type="match status" value="1"/>
</dbReference>
<sequence length="182" mass="21169">MKALDRYLQNVRIKKAKKFIRNNDAILDIGSVDGVMFEKWKGDINYSYGIDPVLKKEIITDRYALIPGKFPDDLPDNISFDVITMLAVLEHIPTEVQENMSRDFYKILNSRGRVIITVPSPQVDYILKVLLKLKLIDGMSLDEHYGFKPCDTERIFSRGFKLIKKKKFQFGLNNLYVFEKVD</sequence>
<evidence type="ECO:0000313" key="2">
    <source>
        <dbReference type="Proteomes" id="UP000324550"/>
    </source>
</evidence>
<keyword evidence="1" id="KW-0489">Methyltransferase</keyword>
<dbReference type="Pfam" id="PF13489">
    <property type="entry name" value="Methyltransf_23"/>
    <property type="match status" value="1"/>
</dbReference>
<dbReference type="Proteomes" id="UP000324550">
    <property type="component" value="Unassembled WGS sequence"/>
</dbReference>
<protein>
    <submittedName>
        <fullName evidence="1">Class I SAM-dependent methyltransferase</fullName>
    </submittedName>
</protein>
<proteinExistence type="predicted"/>
<dbReference type="RefSeq" id="WP_148452655.1">
    <property type="nucleotide sequence ID" value="NZ_VSFC01000012.1"/>
</dbReference>
<dbReference type="SUPFAM" id="SSF53335">
    <property type="entry name" value="S-adenosyl-L-methionine-dependent methyltransferases"/>
    <property type="match status" value="1"/>
</dbReference>
<name>A0A5D0GIW8_9FLAO</name>
<dbReference type="EMBL" id="VSFC01000012">
    <property type="protein sequence ID" value="TYA58914.1"/>
    <property type="molecule type" value="Genomic_DNA"/>
</dbReference>
<dbReference type="OrthoDB" id="1434799at2"/>
<comment type="caution">
    <text evidence="1">The sequence shown here is derived from an EMBL/GenBank/DDBJ whole genome shotgun (WGS) entry which is preliminary data.</text>
</comment>
<gene>
    <name evidence="1" type="ORF">FVF61_01845</name>
</gene>
<accession>A0A5D0GIW8</accession>
<keyword evidence="1" id="KW-0808">Transferase</keyword>
<keyword evidence="2" id="KW-1185">Reference proteome</keyword>
<dbReference type="AlphaFoldDB" id="A0A5D0GIW8"/>